<accession>A0A9Q1GBA2</accession>
<evidence type="ECO:0000313" key="2">
    <source>
        <dbReference type="EMBL" id="KAJ8381046.1"/>
    </source>
</evidence>
<name>A0A9Q1GBA2_SYNKA</name>
<feature type="region of interest" description="Disordered" evidence="1">
    <location>
        <begin position="170"/>
        <end position="198"/>
    </location>
</feature>
<evidence type="ECO:0000256" key="1">
    <source>
        <dbReference type="SAM" id="MobiDB-lite"/>
    </source>
</evidence>
<sequence>MLDCLFSRKPHPTHIGLAGQATKTKLGKAGALPKDCWHMEVHRSLGLLMLSSKRNVRARDDSSISVFLCRERGGSCCSIRSEGGAVSALEKATPGAQITRYQDTPSSFLPRPPTASVLLWQTRGETPNSCGAPLCSPLTQHGNPPILSAAGGGGGAGVWCQVTAGAEGKVGAGDEARTARKASHDDLADRQPPGHHGT</sequence>
<gene>
    <name evidence="2" type="ORF">SKAU_G00018240</name>
</gene>
<comment type="caution">
    <text evidence="2">The sequence shown here is derived from an EMBL/GenBank/DDBJ whole genome shotgun (WGS) entry which is preliminary data.</text>
</comment>
<evidence type="ECO:0000313" key="3">
    <source>
        <dbReference type="Proteomes" id="UP001152622"/>
    </source>
</evidence>
<protein>
    <submittedName>
        <fullName evidence="2">Uncharacterized protein</fullName>
    </submittedName>
</protein>
<dbReference type="AlphaFoldDB" id="A0A9Q1GBA2"/>
<reference evidence="2" key="1">
    <citation type="journal article" date="2023" name="Science">
        <title>Genome structures resolve the early diversification of teleost fishes.</title>
        <authorList>
            <person name="Parey E."/>
            <person name="Louis A."/>
            <person name="Montfort J."/>
            <person name="Bouchez O."/>
            <person name="Roques C."/>
            <person name="Iampietro C."/>
            <person name="Lluch J."/>
            <person name="Castinel A."/>
            <person name="Donnadieu C."/>
            <person name="Desvignes T."/>
            <person name="Floi Bucao C."/>
            <person name="Jouanno E."/>
            <person name="Wen M."/>
            <person name="Mejri S."/>
            <person name="Dirks R."/>
            <person name="Jansen H."/>
            <person name="Henkel C."/>
            <person name="Chen W.J."/>
            <person name="Zahm M."/>
            <person name="Cabau C."/>
            <person name="Klopp C."/>
            <person name="Thompson A.W."/>
            <person name="Robinson-Rechavi M."/>
            <person name="Braasch I."/>
            <person name="Lecointre G."/>
            <person name="Bobe J."/>
            <person name="Postlethwait J.H."/>
            <person name="Berthelot C."/>
            <person name="Roest Crollius H."/>
            <person name="Guiguen Y."/>
        </authorList>
    </citation>
    <scope>NUCLEOTIDE SEQUENCE</scope>
    <source>
        <strain evidence="2">WJC10195</strain>
    </source>
</reference>
<feature type="compositionally biased region" description="Basic and acidic residues" evidence="1">
    <location>
        <begin position="172"/>
        <end position="189"/>
    </location>
</feature>
<dbReference type="Proteomes" id="UP001152622">
    <property type="component" value="Chromosome 1"/>
</dbReference>
<keyword evidence="3" id="KW-1185">Reference proteome</keyword>
<organism evidence="2 3">
    <name type="scientific">Synaphobranchus kaupii</name>
    <name type="common">Kaup's arrowtooth eel</name>
    <dbReference type="NCBI Taxonomy" id="118154"/>
    <lineage>
        <taxon>Eukaryota</taxon>
        <taxon>Metazoa</taxon>
        <taxon>Chordata</taxon>
        <taxon>Craniata</taxon>
        <taxon>Vertebrata</taxon>
        <taxon>Euteleostomi</taxon>
        <taxon>Actinopterygii</taxon>
        <taxon>Neopterygii</taxon>
        <taxon>Teleostei</taxon>
        <taxon>Anguilliformes</taxon>
        <taxon>Synaphobranchidae</taxon>
        <taxon>Synaphobranchus</taxon>
    </lineage>
</organism>
<dbReference type="EMBL" id="JAINUF010000001">
    <property type="protein sequence ID" value="KAJ8381046.1"/>
    <property type="molecule type" value="Genomic_DNA"/>
</dbReference>
<proteinExistence type="predicted"/>